<evidence type="ECO:0000256" key="1">
    <source>
        <dbReference type="ARBA" id="ARBA00004651"/>
    </source>
</evidence>
<evidence type="ECO:0000256" key="18">
    <source>
        <dbReference type="ARBA" id="ARBA00023201"/>
    </source>
</evidence>
<feature type="coiled-coil region" evidence="20">
    <location>
        <begin position="647"/>
        <end position="674"/>
    </location>
</feature>
<sequence length="898" mass="99169">MGNNQSETLVNHYTNYSNGQVVEYVPSNQEPCKSWLLLPAENLWSVPLRGILYITAMLYIFVGIAIVSDIFMCSIEMITSKKRKILRWDSESKKHVEKEVLIWNETVANLTLMALGSSAPEILLNILETCQHVQDYDPNNPQDSLGTFTIIGSAAFNLLIITAICISSVPSPDAKKVKEFGVFMVTSVWSIFAYIWILIVVVWNSPGEVEIWEAWVTLLYFPLLVMNAYCQDNGWWIKRPKVGGTEPQSGSQMNIRVVNGNVKKHHVFHGPSPQLAALEAERSQSQMNLKATTDERTNDMLVLKDLEAAPEDGRVERSDEEKKQLARASSSRNRFACTFTPSLGGFRHAAVRSILGGKKRVNGYKPSSASHPRLMELVDKVRTMQDGSSEVPITEDLRGKFTFAASSYSVLESAGKLEVDVLFHRTIPKSNGALMENGKAAAYEVQEDNSKKEDDSYINSVVSISYETREGTAKYETEFRYTQGVLIFQETEWRKSISIPIINDNQFENNMDFYVILKNPDGGGALGDPSLTRVTIIDDDVPGEFSFDSANYAADLEKGIVTATVLRSNGSDGTVSIQYATMDGTARGGLDTSVADYRATSGTLLFEHGETSKQIEVEVNRKTKDPKNFVLTIRNPSLGAKLGEHSAAVANLALDDISERLANLLAENEEEEEETWLGQIKSAMNVGGDKDEEGNEIPPAKIDYLFHFITFLWKVVFSLIPPRSIWGGWPAFILSLACIGVLTAIVEQLATLFSCVLYFKAAVAGITIVALGTSVPDMFASRTASIHDQYADAAIGNITGSNSVNVFLGLGIPWIISVMYNLATKKGPFRIEQGNLFMSVLLFTGIGTLCIIILIMRRKLFGGELGGPKITKHLSGAFLAILWLVYVTIMCLKAYTVI</sequence>
<keyword evidence="18" id="KW-0739">Sodium transport</keyword>
<keyword evidence="20" id="KW-0175">Coiled coil</keyword>
<evidence type="ECO:0000256" key="2">
    <source>
        <dbReference type="ARBA" id="ARBA00007489"/>
    </source>
</evidence>
<evidence type="ECO:0000256" key="15">
    <source>
        <dbReference type="ARBA" id="ARBA00023065"/>
    </source>
</evidence>
<dbReference type="SMART" id="SM00237">
    <property type="entry name" value="Calx_beta"/>
    <property type="match status" value="2"/>
</dbReference>
<name>A0A914AVY8_PATMI</name>
<keyword evidence="7 21" id="KW-0812">Transmembrane</keyword>
<dbReference type="AlphaFoldDB" id="A0A914AVY8"/>
<evidence type="ECO:0000313" key="24">
    <source>
        <dbReference type="Proteomes" id="UP000887568"/>
    </source>
</evidence>
<evidence type="ECO:0000313" key="23">
    <source>
        <dbReference type="EnsemblMetazoa" id="XP_038067858.1"/>
    </source>
</evidence>
<keyword evidence="5" id="KW-1003">Cell membrane</keyword>
<dbReference type="SUPFAM" id="SSF141072">
    <property type="entry name" value="CalX-like"/>
    <property type="match status" value="2"/>
</dbReference>
<keyword evidence="11" id="KW-0106">Calcium</keyword>
<evidence type="ECO:0000256" key="12">
    <source>
        <dbReference type="ARBA" id="ARBA00022860"/>
    </source>
</evidence>
<dbReference type="GO" id="GO:0030424">
    <property type="term" value="C:axon"/>
    <property type="evidence" value="ECO:0007669"/>
    <property type="project" value="TreeGrafter"/>
</dbReference>
<keyword evidence="3" id="KW-0813">Transport</keyword>
<protein>
    <recommendedName>
        <fullName evidence="22">Calx-beta domain-containing protein</fullName>
    </recommendedName>
</protein>
<dbReference type="OMA" id="IELWEAF"/>
<keyword evidence="12" id="KW-0112">Calmodulin-binding</keyword>
<dbReference type="InterPro" id="IPR044880">
    <property type="entry name" value="NCX_ion-bd_dom_sf"/>
</dbReference>
<proteinExistence type="inferred from homology"/>
<dbReference type="GO" id="GO:0007154">
    <property type="term" value="P:cell communication"/>
    <property type="evidence" value="ECO:0007669"/>
    <property type="project" value="InterPro"/>
</dbReference>
<keyword evidence="4" id="KW-0050">Antiport</keyword>
<evidence type="ECO:0000256" key="16">
    <source>
        <dbReference type="ARBA" id="ARBA00023136"/>
    </source>
</evidence>
<keyword evidence="10" id="KW-0677">Repeat</keyword>
<dbReference type="Pfam" id="PF01699">
    <property type="entry name" value="Na_Ca_ex"/>
    <property type="match status" value="2"/>
</dbReference>
<dbReference type="Gene3D" id="1.20.1420.30">
    <property type="entry name" value="NCX, central ion-binding region"/>
    <property type="match status" value="2"/>
</dbReference>
<dbReference type="InterPro" id="IPR004836">
    <property type="entry name" value="Na_Ca_Ex"/>
</dbReference>
<keyword evidence="6" id="KW-0109">Calcium transport</keyword>
<reference evidence="23" key="1">
    <citation type="submission" date="2022-11" db="UniProtKB">
        <authorList>
            <consortium name="EnsemblMetazoa"/>
        </authorList>
    </citation>
    <scope>IDENTIFICATION</scope>
</reference>
<dbReference type="GO" id="GO:0098794">
    <property type="term" value="C:postsynapse"/>
    <property type="evidence" value="ECO:0007669"/>
    <property type="project" value="TreeGrafter"/>
</dbReference>
<dbReference type="EnsemblMetazoa" id="XM_038211930.1">
    <property type="protein sequence ID" value="XP_038067858.1"/>
    <property type="gene ID" value="LOC119737512"/>
</dbReference>
<evidence type="ECO:0000256" key="20">
    <source>
        <dbReference type="SAM" id="Coils"/>
    </source>
</evidence>
<evidence type="ECO:0000256" key="6">
    <source>
        <dbReference type="ARBA" id="ARBA00022568"/>
    </source>
</evidence>
<feature type="transmembrane region" description="Helical" evidence="21">
    <location>
        <begin position="757"/>
        <end position="775"/>
    </location>
</feature>
<evidence type="ECO:0000259" key="22">
    <source>
        <dbReference type="SMART" id="SM00237"/>
    </source>
</evidence>
<feature type="domain" description="Calx-beta" evidence="22">
    <location>
        <begin position="532"/>
        <end position="634"/>
    </location>
</feature>
<feature type="transmembrane region" description="Helical" evidence="21">
    <location>
        <begin position="51"/>
        <end position="79"/>
    </location>
</feature>
<dbReference type="Pfam" id="PF03160">
    <property type="entry name" value="Calx-beta"/>
    <property type="match status" value="1"/>
</dbReference>
<comment type="subcellular location">
    <subcellularLocation>
        <location evidence="1">Cell membrane</location>
        <topology evidence="1">Multi-pass membrane protein</topology>
    </subcellularLocation>
</comment>
<dbReference type="InterPro" id="IPR051171">
    <property type="entry name" value="CaCA"/>
</dbReference>
<evidence type="ECO:0000256" key="19">
    <source>
        <dbReference type="ARBA" id="ARBA00033667"/>
    </source>
</evidence>
<dbReference type="InterPro" id="IPR038081">
    <property type="entry name" value="CalX-like_sf"/>
</dbReference>
<dbReference type="Gene3D" id="2.60.40.2030">
    <property type="match status" value="2"/>
</dbReference>
<keyword evidence="16 21" id="KW-0472">Membrane</keyword>
<evidence type="ECO:0000256" key="4">
    <source>
        <dbReference type="ARBA" id="ARBA00022449"/>
    </source>
</evidence>
<feature type="transmembrane region" description="Helical" evidence="21">
    <location>
        <begin position="876"/>
        <end position="895"/>
    </location>
</feature>
<dbReference type="InterPro" id="IPR003644">
    <property type="entry name" value="Calx_beta"/>
</dbReference>
<evidence type="ECO:0000256" key="5">
    <source>
        <dbReference type="ARBA" id="ARBA00022475"/>
    </source>
</evidence>
<dbReference type="InterPro" id="IPR004837">
    <property type="entry name" value="NaCa_Exmemb"/>
</dbReference>
<keyword evidence="8" id="KW-0479">Metal-binding</keyword>
<evidence type="ECO:0000256" key="13">
    <source>
        <dbReference type="ARBA" id="ARBA00022989"/>
    </source>
</evidence>
<evidence type="ECO:0000256" key="9">
    <source>
        <dbReference type="ARBA" id="ARBA00022729"/>
    </source>
</evidence>
<feature type="transmembrane region" description="Helical" evidence="21">
    <location>
        <begin position="181"/>
        <end position="205"/>
    </location>
</feature>
<feature type="domain" description="Calx-beta" evidence="22">
    <location>
        <begin position="389"/>
        <end position="518"/>
    </location>
</feature>
<keyword evidence="17" id="KW-0325">Glycoprotein</keyword>
<dbReference type="PANTHER" id="PTHR11878:SF70">
    <property type="entry name" value="CALX-BETA DOMAIN-CONTAINING PROTEIN"/>
    <property type="match status" value="1"/>
</dbReference>
<evidence type="ECO:0000256" key="8">
    <source>
        <dbReference type="ARBA" id="ARBA00022723"/>
    </source>
</evidence>
<keyword evidence="9" id="KW-0732">Signal</keyword>
<comment type="similarity">
    <text evidence="2">Belongs to the Ca(2+):cation antiporter (CaCA) (TC 2.A.19) family. SLC8 subfamily.</text>
</comment>
<evidence type="ECO:0000256" key="14">
    <source>
        <dbReference type="ARBA" id="ARBA00023053"/>
    </source>
</evidence>
<keyword evidence="15" id="KW-0406">Ion transport</keyword>
<dbReference type="RefSeq" id="XP_038067858.1">
    <property type="nucleotide sequence ID" value="XM_038211930.1"/>
</dbReference>
<dbReference type="PRINTS" id="PR01259">
    <property type="entry name" value="NACAEXCHNGR"/>
</dbReference>
<keyword evidence="24" id="KW-1185">Reference proteome</keyword>
<dbReference type="GO" id="GO:0046872">
    <property type="term" value="F:metal ion binding"/>
    <property type="evidence" value="ECO:0007669"/>
    <property type="project" value="UniProtKB-KW"/>
</dbReference>
<dbReference type="GeneID" id="119737512"/>
<dbReference type="Proteomes" id="UP000887568">
    <property type="component" value="Unplaced"/>
</dbReference>
<organism evidence="23 24">
    <name type="scientific">Patiria miniata</name>
    <name type="common">Bat star</name>
    <name type="synonym">Asterina miniata</name>
    <dbReference type="NCBI Taxonomy" id="46514"/>
    <lineage>
        <taxon>Eukaryota</taxon>
        <taxon>Metazoa</taxon>
        <taxon>Echinodermata</taxon>
        <taxon>Eleutherozoa</taxon>
        <taxon>Asterozoa</taxon>
        <taxon>Asteroidea</taxon>
        <taxon>Valvatacea</taxon>
        <taxon>Valvatida</taxon>
        <taxon>Asterinidae</taxon>
        <taxon>Patiria</taxon>
    </lineage>
</organism>
<dbReference type="GO" id="GO:0005516">
    <property type="term" value="F:calmodulin binding"/>
    <property type="evidence" value="ECO:0007669"/>
    <property type="project" value="UniProtKB-KW"/>
</dbReference>
<feature type="transmembrane region" description="Helical" evidence="21">
    <location>
        <begin position="726"/>
        <end position="745"/>
    </location>
</feature>
<dbReference type="PANTHER" id="PTHR11878">
    <property type="entry name" value="SODIUM/CALCIUM EXCHANGER"/>
    <property type="match status" value="1"/>
</dbReference>
<dbReference type="GO" id="GO:0042383">
    <property type="term" value="C:sarcolemma"/>
    <property type="evidence" value="ECO:0007669"/>
    <property type="project" value="TreeGrafter"/>
</dbReference>
<evidence type="ECO:0000256" key="11">
    <source>
        <dbReference type="ARBA" id="ARBA00022837"/>
    </source>
</evidence>
<feature type="transmembrane region" description="Helical" evidence="21">
    <location>
        <begin position="835"/>
        <end position="856"/>
    </location>
</feature>
<evidence type="ECO:0000256" key="10">
    <source>
        <dbReference type="ARBA" id="ARBA00022737"/>
    </source>
</evidence>
<dbReference type="GO" id="GO:0005432">
    <property type="term" value="F:calcium:sodium antiporter activity"/>
    <property type="evidence" value="ECO:0007669"/>
    <property type="project" value="InterPro"/>
</dbReference>
<evidence type="ECO:0000256" key="17">
    <source>
        <dbReference type="ARBA" id="ARBA00023180"/>
    </source>
</evidence>
<comment type="catalytic activity">
    <reaction evidence="19">
        <text>Ca(2+)(in) + 3 Na(+)(out) = Ca(2+)(out) + 3 Na(+)(in)</text>
        <dbReference type="Rhea" id="RHEA:69955"/>
        <dbReference type="ChEBI" id="CHEBI:29101"/>
        <dbReference type="ChEBI" id="CHEBI:29108"/>
    </reaction>
</comment>
<keyword evidence="13 21" id="KW-1133">Transmembrane helix</keyword>
<evidence type="ECO:0000256" key="3">
    <source>
        <dbReference type="ARBA" id="ARBA00022448"/>
    </source>
</evidence>
<feature type="transmembrane region" description="Helical" evidence="21">
    <location>
        <begin position="145"/>
        <end position="169"/>
    </location>
</feature>
<feature type="transmembrane region" description="Helical" evidence="21">
    <location>
        <begin position="806"/>
        <end position="823"/>
    </location>
</feature>
<keyword evidence="14" id="KW-0915">Sodium</keyword>
<dbReference type="OrthoDB" id="418484at2759"/>
<dbReference type="GO" id="GO:0098703">
    <property type="term" value="P:calcium ion import across plasma membrane"/>
    <property type="evidence" value="ECO:0007669"/>
    <property type="project" value="TreeGrafter"/>
</dbReference>
<accession>A0A914AVY8</accession>
<evidence type="ECO:0000256" key="21">
    <source>
        <dbReference type="SAM" id="Phobius"/>
    </source>
</evidence>
<evidence type="ECO:0000256" key="7">
    <source>
        <dbReference type="ARBA" id="ARBA00022692"/>
    </source>
</evidence>